<dbReference type="AlphaFoldDB" id="A0A4T9TA22"/>
<gene>
    <name evidence="4" type="ORF">E5982_02245</name>
</gene>
<dbReference type="Proteomes" id="UP000309454">
    <property type="component" value="Unassembled WGS sequence"/>
</dbReference>
<dbReference type="OrthoDB" id="3196462at2"/>
<dbReference type="RefSeq" id="WP_136845316.1">
    <property type="nucleotide sequence ID" value="NZ_SSTM01000001.1"/>
</dbReference>
<proteinExistence type="predicted"/>
<feature type="transmembrane region" description="Helical" evidence="3">
    <location>
        <begin position="56"/>
        <end position="78"/>
    </location>
</feature>
<evidence type="ECO:0000256" key="3">
    <source>
        <dbReference type="SAM" id="Phobius"/>
    </source>
</evidence>
<evidence type="ECO:0000256" key="1">
    <source>
        <dbReference type="SAM" id="Coils"/>
    </source>
</evidence>
<feature type="coiled-coil region" evidence="1">
    <location>
        <begin position="203"/>
        <end position="230"/>
    </location>
</feature>
<name>A0A4T9TA22_9ACTN</name>
<evidence type="ECO:0000313" key="4">
    <source>
        <dbReference type="EMBL" id="TJW12439.1"/>
    </source>
</evidence>
<comment type="caution">
    <text evidence="4">The sequence shown here is derived from an EMBL/GenBank/DDBJ whole genome shotgun (WGS) entry which is preliminary data.</text>
</comment>
<evidence type="ECO:0000313" key="5">
    <source>
        <dbReference type="Proteomes" id="UP000309454"/>
    </source>
</evidence>
<keyword evidence="3" id="KW-0472">Membrane</keyword>
<feature type="transmembrane region" description="Helical" evidence="3">
    <location>
        <begin position="84"/>
        <end position="100"/>
    </location>
</feature>
<keyword evidence="1" id="KW-0175">Coiled coil</keyword>
<keyword evidence="5" id="KW-1185">Reference proteome</keyword>
<sequence length="306" mass="33641">MSESMTRDQLLENLQRAHTILAGFANLEQQDQSLKKQIITKIPAPAPLPPKYKWNVGMWFVFTFLAFIVLYSLTGSYSYYGNDLYYIVIFALSVGCAFGVKQYMAWKSKEVATINAQNDEALKQAIQAGTQRNKETVAKMNSLAEHMESWRIAWQEDAASWYPPDYMTVDASAYFLKAVTNYQADSIKEAVNLYDEYLHRNAMEAAALRQQQLTSRLNQTLEERMAQNEEMIQGLISISAMNLGANIASAAANVVTAVNTGNIATSAAATARSSAATAQNTARAAQAAGRAADHAANAAAAARNRR</sequence>
<dbReference type="EMBL" id="SSTM01000001">
    <property type="protein sequence ID" value="TJW12439.1"/>
    <property type="molecule type" value="Genomic_DNA"/>
</dbReference>
<evidence type="ECO:0000256" key="2">
    <source>
        <dbReference type="SAM" id="MobiDB-lite"/>
    </source>
</evidence>
<reference evidence="4 5" key="1">
    <citation type="submission" date="2019-04" db="EMBL/GenBank/DDBJ databases">
        <title>Microbes associate with the intestines of laboratory mice.</title>
        <authorList>
            <person name="Navarre W."/>
            <person name="Wong E."/>
            <person name="Huang K.C."/>
            <person name="Tropini C."/>
            <person name="Ng K."/>
            <person name="Yu B."/>
        </authorList>
    </citation>
    <scope>NUCLEOTIDE SEQUENCE [LARGE SCALE GENOMIC DNA]</scope>
    <source>
        <strain evidence="4 5">NM48_B13</strain>
    </source>
</reference>
<keyword evidence="3" id="KW-1133">Transmembrane helix</keyword>
<accession>A0A4T9TA22</accession>
<keyword evidence="3" id="KW-0812">Transmembrane</keyword>
<feature type="region of interest" description="Disordered" evidence="2">
    <location>
        <begin position="285"/>
        <end position="306"/>
    </location>
</feature>
<protein>
    <submittedName>
        <fullName evidence="4">Uncharacterized protein</fullName>
    </submittedName>
</protein>
<organism evidence="4 5">
    <name type="scientific">Parvibacter caecicola</name>
    <dbReference type="NCBI Taxonomy" id="747645"/>
    <lineage>
        <taxon>Bacteria</taxon>
        <taxon>Bacillati</taxon>
        <taxon>Actinomycetota</taxon>
        <taxon>Coriobacteriia</taxon>
        <taxon>Coriobacteriales</taxon>
        <taxon>Coriobacteriaceae</taxon>
        <taxon>Parvibacter</taxon>
    </lineage>
</organism>